<evidence type="ECO:0000256" key="1">
    <source>
        <dbReference type="SAM" id="MobiDB-lite"/>
    </source>
</evidence>
<reference evidence="2" key="1">
    <citation type="submission" date="2015-06" db="EMBL/GenBank/DDBJ databases">
        <authorList>
            <person name="Nguyen H."/>
        </authorList>
    </citation>
    <scope>NUCLEOTIDE SEQUENCE</scope>
    <source>
        <strain evidence="2">DAOM 180753</strain>
    </source>
</reference>
<feature type="compositionally biased region" description="Basic and acidic residues" evidence="1">
    <location>
        <begin position="1"/>
        <end position="34"/>
    </location>
</feature>
<comment type="caution">
    <text evidence="2">The sequence shown here is derived from an EMBL/GenBank/DDBJ whole genome shotgun (WGS) entry which is preliminary data.</text>
</comment>
<reference evidence="2" key="2">
    <citation type="journal article" date="2016" name="Fungal Biol.">
        <title>Ochratoxin A production by Penicillium thymicola.</title>
        <authorList>
            <person name="Nguyen H.D.T."/>
            <person name="McMullin D.R."/>
            <person name="Ponomareva E."/>
            <person name="Riley R."/>
            <person name="Pomraning K.R."/>
            <person name="Baker S.E."/>
            <person name="Seifert K.A."/>
        </authorList>
    </citation>
    <scope>NUCLEOTIDE SEQUENCE</scope>
    <source>
        <strain evidence="2">DAOM 180753</strain>
    </source>
</reference>
<evidence type="ECO:0000313" key="3">
    <source>
        <dbReference type="Proteomes" id="UP001227192"/>
    </source>
</evidence>
<protein>
    <submittedName>
        <fullName evidence="2">Uncharacterized protein</fullName>
    </submittedName>
</protein>
<accession>A0AAI9X6A2</accession>
<dbReference type="EMBL" id="LACB01000313">
    <property type="protein sequence ID" value="KAJ9484768.1"/>
    <property type="molecule type" value="Genomic_DNA"/>
</dbReference>
<name>A0AAI9X6A2_PENTH</name>
<keyword evidence="3" id="KW-1185">Reference proteome</keyword>
<feature type="region of interest" description="Disordered" evidence="1">
    <location>
        <begin position="1"/>
        <end position="55"/>
    </location>
</feature>
<proteinExistence type="predicted"/>
<evidence type="ECO:0000313" key="2">
    <source>
        <dbReference type="EMBL" id="KAJ9484768.1"/>
    </source>
</evidence>
<gene>
    <name evidence="2" type="ORF">VN97_g8607</name>
</gene>
<organism evidence="2 3">
    <name type="scientific">Penicillium thymicola</name>
    <dbReference type="NCBI Taxonomy" id="293382"/>
    <lineage>
        <taxon>Eukaryota</taxon>
        <taxon>Fungi</taxon>
        <taxon>Dikarya</taxon>
        <taxon>Ascomycota</taxon>
        <taxon>Pezizomycotina</taxon>
        <taxon>Eurotiomycetes</taxon>
        <taxon>Eurotiomycetidae</taxon>
        <taxon>Eurotiales</taxon>
        <taxon>Aspergillaceae</taxon>
        <taxon>Penicillium</taxon>
    </lineage>
</organism>
<sequence length="74" mass="7894">MASKETEIARDVSSDVIHPSEKEPETAHTPKDTADDNGNSDQESLDQEAQAGVKGVQAAAAVWTKSHLILAYAM</sequence>
<dbReference type="Proteomes" id="UP001227192">
    <property type="component" value="Unassembled WGS sequence"/>
</dbReference>
<dbReference type="AlphaFoldDB" id="A0AAI9X6A2"/>